<feature type="transmembrane region" description="Helical" evidence="3">
    <location>
        <begin position="107"/>
        <end position="130"/>
    </location>
</feature>
<name>A0A9P5PAE3_9AGAR</name>
<feature type="coiled-coil region" evidence="1">
    <location>
        <begin position="186"/>
        <end position="246"/>
    </location>
</feature>
<dbReference type="EMBL" id="JADNRY010000370">
    <property type="protein sequence ID" value="KAF9058525.1"/>
    <property type="molecule type" value="Genomic_DNA"/>
</dbReference>
<reference evidence="4" key="1">
    <citation type="submission" date="2020-11" db="EMBL/GenBank/DDBJ databases">
        <authorList>
            <consortium name="DOE Joint Genome Institute"/>
            <person name="Ahrendt S."/>
            <person name="Riley R."/>
            <person name="Andreopoulos W."/>
            <person name="Labutti K."/>
            <person name="Pangilinan J."/>
            <person name="Ruiz-Duenas F.J."/>
            <person name="Barrasa J.M."/>
            <person name="Sanchez-Garcia M."/>
            <person name="Camarero S."/>
            <person name="Miyauchi S."/>
            <person name="Serrano A."/>
            <person name="Linde D."/>
            <person name="Babiker R."/>
            <person name="Drula E."/>
            <person name="Ayuso-Fernandez I."/>
            <person name="Pacheco R."/>
            <person name="Padilla G."/>
            <person name="Ferreira P."/>
            <person name="Barriuso J."/>
            <person name="Kellner H."/>
            <person name="Castanera R."/>
            <person name="Alfaro M."/>
            <person name="Ramirez L."/>
            <person name="Pisabarro A.G."/>
            <person name="Kuo A."/>
            <person name="Tritt A."/>
            <person name="Lipzen A."/>
            <person name="He G."/>
            <person name="Yan M."/>
            <person name="Ng V."/>
            <person name="Cullen D."/>
            <person name="Martin F."/>
            <person name="Rosso M.-N."/>
            <person name="Henrissat B."/>
            <person name="Hibbett D."/>
            <person name="Martinez A.T."/>
            <person name="Grigoriev I.V."/>
        </authorList>
    </citation>
    <scope>NUCLEOTIDE SEQUENCE</scope>
    <source>
        <strain evidence="4">AH 40177</strain>
    </source>
</reference>
<dbReference type="AlphaFoldDB" id="A0A9P5PAE3"/>
<keyword evidence="1" id="KW-0175">Coiled coil</keyword>
<evidence type="ECO:0000313" key="5">
    <source>
        <dbReference type="Proteomes" id="UP000772434"/>
    </source>
</evidence>
<evidence type="ECO:0000313" key="4">
    <source>
        <dbReference type="EMBL" id="KAF9058525.1"/>
    </source>
</evidence>
<proteinExistence type="predicted"/>
<keyword evidence="3" id="KW-1133">Transmembrane helix</keyword>
<feature type="compositionally biased region" description="Polar residues" evidence="2">
    <location>
        <begin position="23"/>
        <end position="40"/>
    </location>
</feature>
<sequence length="257" mass="27844">MGVIPDRAKNSFSPFSSPLSAAVDSSTLTPDPIVQTTGPEQASKPIIPTSTLIPNAAVIDYTCDGDARVMLLMENSTATLLPATPATVLTSMSSSPVSVYTINHVNAIIHGTIGALSGTLFLLLVLLLWIHRLTVLRICLRLVGKEEQSISPFVTGITDTQADTNVPRRTEEIETTGPTSWGAPFTQRLRLKRAEAEAQARNAQELCITREALSVICDEHGSREEITTLHQSVAELLDRMRRLEENEGSPPEYGSQP</sequence>
<protein>
    <recommendedName>
        <fullName evidence="6">Transmembrane protein</fullName>
    </recommendedName>
</protein>
<accession>A0A9P5PAE3</accession>
<feature type="region of interest" description="Disordered" evidence="2">
    <location>
        <begin position="17"/>
        <end position="45"/>
    </location>
</feature>
<gene>
    <name evidence="4" type="ORF">BDP27DRAFT_1372487</name>
</gene>
<keyword evidence="3" id="KW-0472">Membrane</keyword>
<keyword evidence="3" id="KW-0812">Transmembrane</keyword>
<evidence type="ECO:0000256" key="2">
    <source>
        <dbReference type="SAM" id="MobiDB-lite"/>
    </source>
</evidence>
<evidence type="ECO:0008006" key="6">
    <source>
        <dbReference type="Google" id="ProtNLM"/>
    </source>
</evidence>
<evidence type="ECO:0000256" key="3">
    <source>
        <dbReference type="SAM" id="Phobius"/>
    </source>
</evidence>
<evidence type="ECO:0000256" key="1">
    <source>
        <dbReference type="SAM" id="Coils"/>
    </source>
</evidence>
<organism evidence="4 5">
    <name type="scientific">Rhodocollybia butyracea</name>
    <dbReference type="NCBI Taxonomy" id="206335"/>
    <lineage>
        <taxon>Eukaryota</taxon>
        <taxon>Fungi</taxon>
        <taxon>Dikarya</taxon>
        <taxon>Basidiomycota</taxon>
        <taxon>Agaricomycotina</taxon>
        <taxon>Agaricomycetes</taxon>
        <taxon>Agaricomycetidae</taxon>
        <taxon>Agaricales</taxon>
        <taxon>Marasmiineae</taxon>
        <taxon>Omphalotaceae</taxon>
        <taxon>Rhodocollybia</taxon>
    </lineage>
</organism>
<comment type="caution">
    <text evidence="4">The sequence shown here is derived from an EMBL/GenBank/DDBJ whole genome shotgun (WGS) entry which is preliminary data.</text>
</comment>
<dbReference type="Proteomes" id="UP000772434">
    <property type="component" value="Unassembled WGS sequence"/>
</dbReference>
<keyword evidence="5" id="KW-1185">Reference proteome</keyword>